<feature type="non-terminal residue" evidence="1">
    <location>
        <position position="40"/>
    </location>
</feature>
<dbReference type="Proteomes" id="UP000265520">
    <property type="component" value="Unassembled WGS sequence"/>
</dbReference>
<proteinExistence type="predicted"/>
<name>A0A392U227_9FABA</name>
<comment type="caution">
    <text evidence="1">The sequence shown here is derived from an EMBL/GenBank/DDBJ whole genome shotgun (WGS) entry which is preliminary data.</text>
</comment>
<dbReference type="EMBL" id="LXQA010718019">
    <property type="protein sequence ID" value="MCI67491.1"/>
    <property type="molecule type" value="Genomic_DNA"/>
</dbReference>
<protein>
    <submittedName>
        <fullName evidence="1">Uncharacterized protein</fullName>
    </submittedName>
</protein>
<sequence>MSLREDERGKLRFGGKEDCAAMIVVDEKEFRAQTVAVNGI</sequence>
<keyword evidence="2" id="KW-1185">Reference proteome</keyword>
<evidence type="ECO:0000313" key="1">
    <source>
        <dbReference type="EMBL" id="MCI67491.1"/>
    </source>
</evidence>
<organism evidence="1 2">
    <name type="scientific">Trifolium medium</name>
    <dbReference type="NCBI Taxonomy" id="97028"/>
    <lineage>
        <taxon>Eukaryota</taxon>
        <taxon>Viridiplantae</taxon>
        <taxon>Streptophyta</taxon>
        <taxon>Embryophyta</taxon>
        <taxon>Tracheophyta</taxon>
        <taxon>Spermatophyta</taxon>
        <taxon>Magnoliopsida</taxon>
        <taxon>eudicotyledons</taxon>
        <taxon>Gunneridae</taxon>
        <taxon>Pentapetalae</taxon>
        <taxon>rosids</taxon>
        <taxon>fabids</taxon>
        <taxon>Fabales</taxon>
        <taxon>Fabaceae</taxon>
        <taxon>Papilionoideae</taxon>
        <taxon>50 kb inversion clade</taxon>
        <taxon>NPAAA clade</taxon>
        <taxon>Hologalegina</taxon>
        <taxon>IRL clade</taxon>
        <taxon>Trifolieae</taxon>
        <taxon>Trifolium</taxon>
    </lineage>
</organism>
<evidence type="ECO:0000313" key="2">
    <source>
        <dbReference type="Proteomes" id="UP000265520"/>
    </source>
</evidence>
<dbReference type="AlphaFoldDB" id="A0A392U227"/>
<accession>A0A392U227</accession>
<reference evidence="1 2" key="1">
    <citation type="journal article" date="2018" name="Front. Plant Sci.">
        <title>Red Clover (Trifolium pratense) and Zigzag Clover (T. medium) - A Picture of Genomic Similarities and Differences.</title>
        <authorList>
            <person name="Dluhosova J."/>
            <person name="Istvanek J."/>
            <person name="Nedelnik J."/>
            <person name="Repkova J."/>
        </authorList>
    </citation>
    <scope>NUCLEOTIDE SEQUENCE [LARGE SCALE GENOMIC DNA]</scope>
    <source>
        <strain evidence="2">cv. 10/8</strain>
        <tissue evidence="1">Leaf</tissue>
    </source>
</reference>